<feature type="transmembrane region" description="Helical" evidence="2">
    <location>
        <begin position="160"/>
        <end position="178"/>
    </location>
</feature>
<sequence>MSTCQDTFSLNTDISGIGVRLSYYLQTLFLGCLSARSGSLDEIAGALYTLMATNTAMAVTALILGLKPQPEITLQDGVIIIYLLSMSWITVIFSLASCNRLSGDTAILQLVSVFQSYVIVAFFFVVVGQAPSFGQTPDCNREAVAVVFRRFSASTRSGRIVGGTLVGLVVIGYTFMTVRDYTARVLSWKTPKPEDKVSSHTLPQSQGRQTRPEFPHLSMPSGSSDETIPPLQRRLTIKAAEGTKRRRLMDERLLFMLLCIVICWFFFVLNTELVIRWNQPTQADPGSSWQFGQILPMFLTFLPFINMIGAFKEFGIKPTKQVDVRKTDREMKVSIIWDTKFDAQHK</sequence>
<dbReference type="EMBL" id="JACAZI010000015">
    <property type="protein sequence ID" value="KAF7344024.1"/>
    <property type="molecule type" value="Genomic_DNA"/>
</dbReference>
<organism evidence="3 4">
    <name type="scientific">Mycena venus</name>
    <dbReference type="NCBI Taxonomy" id="2733690"/>
    <lineage>
        <taxon>Eukaryota</taxon>
        <taxon>Fungi</taxon>
        <taxon>Dikarya</taxon>
        <taxon>Basidiomycota</taxon>
        <taxon>Agaricomycotina</taxon>
        <taxon>Agaricomycetes</taxon>
        <taxon>Agaricomycetidae</taxon>
        <taxon>Agaricales</taxon>
        <taxon>Marasmiineae</taxon>
        <taxon>Mycenaceae</taxon>
        <taxon>Mycena</taxon>
    </lineage>
</organism>
<keyword evidence="4" id="KW-1185">Reference proteome</keyword>
<keyword evidence="2" id="KW-0812">Transmembrane</keyword>
<evidence type="ECO:0000313" key="3">
    <source>
        <dbReference type="EMBL" id="KAF7344024.1"/>
    </source>
</evidence>
<evidence type="ECO:0000256" key="1">
    <source>
        <dbReference type="SAM" id="MobiDB-lite"/>
    </source>
</evidence>
<protein>
    <submittedName>
        <fullName evidence="3">Uncharacterized protein</fullName>
    </submittedName>
</protein>
<keyword evidence="2" id="KW-1133">Transmembrane helix</keyword>
<dbReference type="OrthoDB" id="5427664at2759"/>
<feature type="transmembrane region" description="Helical" evidence="2">
    <location>
        <begin position="291"/>
        <end position="311"/>
    </location>
</feature>
<evidence type="ECO:0000313" key="4">
    <source>
        <dbReference type="Proteomes" id="UP000620124"/>
    </source>
</evidence>
<feature type="transmembrane region" description="Helical" evidence="2">
    <location>
        <begin position="253"/>
        <end position="271"/>
    </location>
</feature>
<feature type="transmembrane region" description="Helical" evidence="2">
    <location>
        <begin position="78"/>
        <end position="95"/>
    </location>
</feature>
<gene>
    <name evidence="3" type="ORF">MVEN_01691800</name>
</gene>
<feature type="transmembrane region" description="Helical" evidence="2">
    <location>
        <begin position="46"/>
        <end position="66"/>
    </location>
</feature>
<comment type="caution">
    <text evidence="3">The sequence shown here is derived from an EMBL/GenBank/DDBJ whole genome shotgun (WGS) entry which is preliminary data.</text>
</comment>
<dbReference type="AlphaFoldDB" id="A0A8H6XNU9"/>
<keyword evidence="2" id="KW-0472">Membrane</keyword>
<name>A0A8H6XNU9_9AGAR</name>
<dbReference type="Proteomes" id="UP000620124">
    <property type="component" value="Unassembled WGS sequence"/>
</dbReference>
<evidence type="ECO:0000256" key="2">
    <source>
        <dbReference type="SAM" id="Phobius"/>
    </source>
</evidence>
<feature type="compositionally biased region" description="Polar residues" evidence="1">
    <location>
        <begin position="199"/>
        <end position="209"/>
    </location>
</feature>
<reference evidence="3" key="1">
    <citation type="submission" date="2020-05" db="EMBL/GenBank/DDBJ databases">
        <title>Mycena genomes resolve the evolution of fungal bioluminescence.</title>
        <authorList>
            <person name="Tsai I.J."/>
        </authorList>
    </citation>
    <scope>NUCLEOTIDE SEQUENCE</scope>
    <source>
        <strain evidence="3">CCC161011</strain>
    </source>
</reference>
<accession>A0A8H6XNU9</accession>
<proteinExistence type="predicted"/>
<feature type="region of interest" description="Disordered" evidence="1">
    <location>
        <begin position="192"/>
        <end position="228"/>
    </location>
</feature>
<feature type="transmembrane region" description="Helical" evidence="2">
    <location>
        <begin position="107"/>
        <end position="127"/>
    </location>
</feature>